<dbReference type="EMBL" id="QMFB01000004">
    <property type="protein sequence ID" value="RAV21405.1"/>
    <property type="molecule type" value="Genomic_DNA"/>
</dbReference>
<evidence type="ECO:0000313" key="1">
    <source>
        <dbReference type="EMBL" id="RAV21405.1"/>
    </source>
</evidence>
<name>A0A329MNG0_9BACL</name>
<reference evidence="1 2" key="1">
    <citation type="journal article" date="2009" name="Int. J. Syst. Evol. Microbiol.">
        <title>Paenibacillus contaminans sp. nov., isolated from a contaminated laboratory plate.</title>
        <authorList>
            <person name="Chou J.H."/>
            <person name="Lee J.H."/>
            <person name="Lin M.C."/>
            <person name="Chang P.S."/>
            <person name="Arun A.B."/>
            <person name="Young C.C."/>
            <person name="Chen W.M."/>
        </authorList>
    </citation>
    <scope>NUCLEOTIDE SEQUENCE [LARGE SCALE GENOMIC DNA]</scope>
    <source>
        <strain evidence="1 2">CKOBP-6</strain>
    </source>
</reference>
<protein>
    <submittedName>
        <fullName evidence="1">Uncharacterized protein</fullName>
    </submittedName>
</protein>
<keyword evidence="2" id="KW-1185">Reference proteome</keyword>
<proteinExistence type="predicted"/>
<gene>
    <name evidence="1" type="ORF">DQG23_08935</name>
</gene>
<dbReference type="Proteomes" id="UP000250369">
    <property type="component" value="Unassembled WGS sequence"/>
</dbReference>
<comment type="caution">
    <text evidence="1">The sequence shown here is derived from an EMBL/GenBank/DDBJ whole genome shotgun (WGS) entry which is preliminary data.</text>
</comment>
<dbReference type="PROSITE" id="PS51318">
    <property type="entry name" value="TAT"/>
    <property type="match status" value="1"/>
</dbReference>
<organism evidence="1 2">
    <name type="scientific">Paenibacillus contaminans</name>
    <dbReference type="NCBI Taxonomy" id="450362"/>
    <lineage>
        <taxon>Bacteria</taxon>
        <taxon>Bacillati</taxon>
        <taxon>Bacillota</taxon>
        <taxon>Bacilli</taxon>
        <taxon>Bacillales</taxon>
        <taxon>Paenibacillaceae</taxon>
        <taxon>Paenibacillus</taxon>
    </lineage>
</organism>
<accession>A0A329MNG0</accession>
<dbReference type="AlphaFoldDB" id="A0A329MNG0"/>
<sequence>MLDDKELENLQNTKQEKSMISRRKLLASLGMAGVALASSGLVDGAMSKAYADSAETRTKVKDLMRGSTGTGSSTTTLTPNLKLKQMDPLDSLDVNGNFEMIDSEFAGRGVTPDFYKVGTGRDDTEAVQAAFDSGRTVIFTRHYYVRSVRIGKDNQTIDFNGYFLFGISTASDSEEDRDAILKINGRYLNLFNIFVYGDYNIHYRCGIHWYSYSASHAAQHNTVFGMCIYRVLVGLQYGSHFTDAVVDAPQSENLIYGFRTREVQNCIRCYQPNGALKVIGSILDCNQYSWNSAHFDNELATAFEVKSTEPKSTISIVSSEIIKTAAPYGYGFKGEDFQLLDCLIEVAASWGYLQGEAVIRDVTGGYLSQLQFDLFKLETGSTGRLLLDNIRCVRPGGGFISEASIVAGLAGSPAYSVIMDNSQLIEWSANRIADSRRDRVLVTNTTFQVSDVVTHVSDRLQGAVNWAESADTTGESMTAAADMASKSSWSGFSVNGSGNFFRKTTSNLPGGYRTAIEVKANGANNNLYIYSPLFQTVPGEGFAFKAQGKVSSGTIGSDTLVKVIWFKEDGTSVSGQTVMLSNASGAGTLGTAWKEYYIQGVVPSDAYFGMLQIGAQGNGSGAVSIFVTGLELFSLQTAYHNSLLNRMNAALNFSGSGLIVKSPNGTPYKITVSDTGAITVTAV</sequence>
<dbReference type="RefSeq" id="WP_113030496.1">
    <property type="nucleotide sequence ID" value="NZ_QMFB01000004.1"/>
</dbReference>
<dbReference type="OrthoDB" id="9764804at2"/>
<dbReference type="InterPro" id="IPR006311">
    <property type="entry name" value="TAT_signal"/>
</dbReference>
<evidence type="ECO:0000313" key="2">
    <source>
        <dbReference type="Proteomes" id="UP000250369"/>
    </source>
</evidence>